<dbReference type="InterPro" id="IPR002347">
    <property type="entry name" value="SDR_fam"/>
</dbReference>
<protein>
    <submittedName>
        <fullName evidence="3">Unannotated protein</fullName>
    </submittedName>
</protein>
<name>A0A6J7CV36_9ZZZZ</name>
<dbReference type="FunFam" id="3.40.50.720:FF:000084">
    <property type="entry name" value="Short-chain dehydrogenase reductase"/>
    <property type="match status" value="1"/>
</dbReference>
<dbReference type="PRINTS" id="PR00080">
    <property type="entry name" value="SDRFAMILY"/>
</dbReference>
<dbReference type="PANTHER" id="PTHR43296:SF2">
    <property type="entry name" value="PEROXISOMAL 2,4-DIENOYL-COA REDUCTASE [(3E)-ENOYL-COA-PRODUCING]"/>
    <property type="match status" value="1"/>
</dbReference>
<proteinExistence type="predicted"/>
<dbReference type="SUPFAM" id="SSF51735">
    <property type="entry name" value="NAD(P)-binding Rossmann-fold domains"/>
    <property type="match status" value="1"/>
</dbReference>
<sequence length="291" mass="30171">MPLPPPPNDGTAMLAGDALDGQVALVTGGGTGLGRAIAVELARAGCAVGIVSRDAQHRAAGITAVEAVGGRCAEAECDVRDADQIKAAFDQIEAALGPVTILVNNAAANFPVLAQDTSPNAWRAVNSIVVDGTFFCSKELHARVVREGGSGSIINIVATQAFTGGPGMAHASAAKAAVINMTKSLAVEWAPDGVRVNAIAPGLFPHEEMREDLAALRTQGPNVDATRSPAGRLGERREIGWAVTWLASPFASFITGHTLVVDGANWLRRDFVMPPFTPVAEQLSAVLRKAE</sequence>
<dbReference type="InterPro" id="IPR036291">
    <property type="entry name" value="NAD(P)-bd_dom_sf"/>
</dbReference>
<dbReference type="GO" id="GO:0005777">
    <property type="term" value="C:peroxisome"/>
    <property type="evidence" value="ECO:0007669"/>
    <property type="project" value="TreeGrafter"/>
</dbReference>
<reference evidence="3" key="1">
    <citation type="submission" date="2020-05" db="EMBL/GenBank/DDBJ databases">
        <authorList>
            <person name="Chiriac C."/>
            <person name="Salcher M."/>
            <person name="Ghai R."/>
            <person name="Kavagutti S V."/>
        </authorList>
    </citation>
    <scope>NUCLEOTIDE SEQUENCE</scope>
</reference>
<organism evidence="3">
    <name type="scientific">freshwater metagenome</name>
    <dbReference type="NCBI Taxonomy" id="449393"/>
    <lineage>
        <taxon>unclassified sequences</taxon>
        <taxon>metagenomes</taxon>
        <taxon>ecological metagenomes</taxon>
    </lineage>
</organism>
<keyword evidence="1" id="KW-0521">NADP</keyword>
<dbReference type="GO" id="GO:0009062">
    <property type="term" value="P:fatty acid catabolic process"/>
    <property type="evidence" value="ECO:0007669"/>
    <property type="project" value="InterPro"/>
</dbReference>
<dbReference type="GO" id="GO:0008670">
    <property type="term" value="F:2,4-dienoyl-CoA reductase (NADPH) activity"/>
    <property type="evidence" value="ECO:0007669"/>
    <property type="project" value="InterPro"/>
</dbReference>
<dbReference type="InterPro" id="IPR045017">
    <property type="entry name" value="DECR2-like"/>
</dbReference>
<gene>
    <name evidence="3" type="ORF">UFOPK3427_00059</name>
    <name evidence="4" type="ORF">UFOPK4112_01140</name>
</gene>
<dbReference type="PRINTS" id="PR00081">
    <property type="entry name" value="GDHRDH"/>
</dbReference>
<dbReference type="AlphaFoldDB" id="A0A6J7CV36"/>
<accession>A0A6J7CV36</accession>
<evidence type="ECO:0000313" key="3">
    <source>
        <dbReference type="EMBL" id="CAB4858903.1"/>
    </source>
</evidence>
<evidence type="ECO:0000256" key="2">
    <source>
        <dbReference type="ARBA" id="ARBA00023002"/>
    </source>
</evidence>
<keyword evidence="2" id="KW-0560">Oxidoreductase</keyword>
<dbReference type="PANTHER" id="PTHR43296">
    <property type="entry name" value="PEROXISOMAL 2,4-DIENOYL-COA REDUCTASE"/>
    <property type="match status" value="1"/>
</dbReference>
<evidence type="ECO:0000256" key="1">
    <source>
        <dbReference type="ARBA" id="ARBA00022857"/>
    </source>
</evidence>
<dbReference type="Pfam" id="PF13561">
    <property type="entry name" value="adh_short_C2"/>
    <property type="match status" value="1"/>
</dbReference>
<dbReference type="EMBL" id="CAFBLT010000001">
    <property type="protein sequence ID" value="CAB4858903.1"/>
    <property type="molecule type" value="Genomic_DNA"/>
</dbReference>
<dbReference type="Gene3D" id="3.40.50.720">
    <property type="entry name" value="NAD(P)-binding Rossmann-like Domain"/>
    <property type="match status" value="1"/>
</dbReference>
<evidence type="ECO:0000313" key="4">
    <source>
        <dbReference type="EMBL" id="CAB5024821.1"/>
    </source>
</evidence>
<dbReference type="EMBL" id="CAFBPM010000010">
    <property type="protein sequence ID" value="CAB5024821.1"/>
    <property type="molecule type" value="Genomic_DNA"/>
</dbReference>